<evidence type="ECO:0000256" key="5">
    <source>
        <dbReference type="PIRSR" id="PIRSR000097-2"/>
    </source>
</evidence>
<protein>
    <submittedName>
        <fullName evidence="8">Oxidoreductase, aldo/keto reductase family protein</fullName>
    </submittedName>
</protein>
<dbReference type="PIRSF" id="PIRSF000097">
    <property type="entry name" value="AKR"/>
    <property type="match status" value="1"/>
</dbReference>
<dbReference type="AlphaFoldDB" id="C5NYC8"/>
<comment type="similarity">
    <text evidence="1">Belongs to the aldo/keto reductase family.</text>
</comment>
<evidence type="ECO:0000256" key="2">
    <source>
        <dbReference type="ARBA" id="ARBA00022857"/>
    </source>
</evidence>
<dbReference type="GO" id="GO:0016616">
    <property type="term" value="F:oxidoreductase activity, acting on the CH-OH group of donors, NAD or NADP as acceptor"/>
    <property type="evidence" value="ECO:0007669"/>
    <property type="project" value="UniProtKB-ARBA"/>
</dbReference>
<dbReference type="InterPro" id="IPR018170">
    <property type="entry name" value="Aldo/ket_reductase_CS"/>
</dbReference>
<comment type="caution">
    <text evidence="8">The sequence shown here is derived from an EMBL/GenBank/DDBJ whole genome shotgun (WGS) entry which is preliminary data.</text>
</comment>
<gene>
    <name evidence="8" type="ORF">GEMHA0001_0466</name>
</gene>
<accession>C5NYC8</accession>
<evidence type="ECO:0000313" key="8">
    <source>
        <dbReference type="EMBL" id="EER67627.1"/>
    </source>
</evidence>
<dbReference type="PANTHER" id="PTHR43827">
    <property type="entry name" value="2,5-DIKETO-D-GLUCONIC ACID REDUCTASE"/>
    <property type="match status" value="1"/>
</dbReference>
<organism evidence="8 9">
    <name type="scientific">Gemella haemolysans ATCC 10379</name>
    <dbReference type="NCBI Taxonomy" id="546270"/>
    <lineage>
        <taxon>Bacteria</taxon>
        <taxon>Bacillati</taxon>
        <taxon>Bacillota</taxon>
        <taxon>Bacilli</taxon>
        <taxon>Bacillales</taxon>
        <taxon>Gemellaceae</taxon>
        <taxon>Gemella</taxon>
    </lineage>
</organism>
<dbReference type="InterPro" id="IPR020471">
    <property type="entry name" value="AKR"/>
</dbReference>
<dbReference type="GeneID" id="93287505"/>
<dbReference type="Pfam" id="PF00248">
    <property type="entry name" value="Aldo_ket_red"/>
    <property type="match status" value="1"/>
</dbReference>
<evidence type="ECO:0000256" key="3">
    <source>
        <dbReference type="ARBA" id="ARBA00023002"/>
    </source>
</evidence>
<dbReference type="PRINTS" id="PR00069">
    <property type="entry name" value="ALDKETRDTASE"/>
</dbReference>
<feature type="active site" description="Proton donor" evidence="4">
    <location>
        <position position="51"/>
    </location>
</feature>
<dbReference type="Proteomes" id="UP000006004">
    <property type="component" value="Unassembled WGS sequence"/>
</dbReference>
<dbReference type="PROSITE" id="PS00798">
    <property type="entry name" value="ALDOKETO_REDUCTASE_1"/>
    <property type="match status" value="1"/>
</dbReference>
<name>C5NYC8_9BACL</name>
<dbReference type="EMBL" id="ACDZ02000014">
    <property type="protein sequence ID" value="EER67627.1"/>
    <property type="molecule type" value="Genomic_DNA"/>
</dbReference>
<proteinExistence type="inferred from homology"/>
<dbReference type="PANTHER" id="PTHR43827:SF3">
    <property type="entry name" value="NADP-DEPENDENT OXIDOREDUCTASE DOMAIN-CONTAINING PROTEIN"/>
    <property type="match status" value="1"/>
</dbReference>
<keyword evidence="9" id="KW-1185">Reference proteome</keyword>
<evidence type="ECO:0000313" key="9">
    <source>
        <dbReference type="Proteomes" id="UP000006004"/>
    </source>
</evidence>
<dbReference type="InterPro" id="IPR023210">
    <property type="entry name" value="NADP_OxRdtase_dom"/>
</dbReference>
<dbReference type="FunFam" id="3.20.20.100:FF:000002">
    <property type="entry name" value="2,5-diketo-D-gluconic acid reductase A"/>
    <property type="match status" value="1"/>
</dbReference>
<dbReference type="InterPro" id="IPR036812">
    <property type="entry name" value="NAD(P)_OxRdtase_dom_sf"/>
</dbReference>
<evidence type="ECO:0000259" key="7">
    <source>
        <dbReference type="Pfam" id="PF00248"/>
    </source>
</evidence>
<reference evidence="8" key="2">
    <citation type="submission" date="2009-06" db="EMBL/GenBank/DDBJ databases">
        <authorList>
            <person name="Sebastian Y."/>
            <person name="Madupu R."/>
            <person name="Durkin A.S."/>
            <person name="Torralba M."/>
            <person name="Methe B."/>
            <person name="Sutton G.G."/>
            <person name="Strausberg R.L."/>
            <person name="Nelson K.E."/>
        </authorList>
    </citation>
    <scope>NUCLEOTIDE SEQUENCE [LARGE SCALE GENOMIC DNA]</scope>
    <source>
        <strain evidence="8">ATCC 10379</strain>
    </source>
</reference>
<dbReference type="SUPFAM" id="SSF51430">
    <property type="entry name" value="NAD(P)-linked oxidoreductase"/>
    <property type="match status" value="1"/>
</dbReference>
<evidence type="ECO:0000256" key="6">
    <source>
        <dbReference type="PIRSR" id="PIRSR000097-3"/>
    </source>
</evidence>
<dbReference type="CDD" id="cd19071">
    <property type="entry name" value="AKR_AKR1-5-like"/>
    <property type="match status" value="1"/>
</dbReference>
<keyword evidence="2" id="KW-0521">NADP</keyword>
<feature type="binding site" evidence="5">
    <location>
        <position position="109"/>
    </location>
    <ligand>
        <name>substrate</name>
    </ligand>
</feature>
<evidence type="ECO:0000256" key="4">
    <source>
        <dbReference type="PIRSR" id="PIRSR000097-1"/>
    </source>
</evidence>
<keyword evidence="3" id="KW-0560">Oxidoreductase</keyword>
<sequence>MITNEAIKLENGVEVPKLGLGVWMIPEEETEAAVKSAIAMGYRHIDTAQAYKNEAGVGAAVRNCGVPREELFVTSKIAAKNKSYESAMESIDESLSVMGLDYIDMMIIHSPQPWVEVNQSENRYFEENIQVWKALEDAYKAGKVKAIGLSNFLKVDIENILASCEVKPMVNQILSHITNTPFELIDYCKSVGIEIEAYSPIAHGLALQNEKIAKIAKKYGVSIPQLCIRYDWQLGMIVLPKTANPDHQKENMAIDFVISDEDMNTLKNMERIENYGEFGSFPIYGGKVQANREKLGQK</sequence>
<reference evidence="8" key="1">
    <citation type="submission" date="2009-01" db="EMBL/GenBank/DDBJ databases">
        <authorList>
            <person name="Fulton L."/>
            <person name="Clifton S."/>
            <person name="Chinwalla A.T."/>
            <person name="Mitreva M."/>
            <person name="Sodergren E."/>
            <person name="Weinstock G."/>
            <person name="Clifton S."/>
            <person name="Dooling D.J."/>
            <person name="Fulton B."/>
            <person name="Minx P."/>
            <person name="Pepin K.H."/>
            <person name="Johnson M."/>
            <person name="Bhonagiri V."/>
            <person name="Nash W.E."/>
            <person name="Mardis E.R."/>
            <person name="Wilson R.K."/>
        </authorList>
    </citation>
    <scope>NUCLEOTIDE SEQUENCE [LARGE SCALE GENOMIC DNA]</scope>
    <source>
        <strain evidence="8">ATCC 10379</strain>
    </source>
</reference>
<dbReference type="PROSITE" id="PS00062">
    <property type="entry name" value="ALDOKETO_REDUCTASE_2"/>
    <property type="match status" value="1"/>
</dbReference>
<feature type="site" description="Lowers pKa of active site Tyr" evidence="6">
    <location>
        <position position="76"/>
    </location>
</feature>
<dbReference type="Gene3D" id="3.20.20.100">
    <property type="entry name" value="NADP-dependent oxidoreductase domain"/>
    <property type="match status" value="1"/>
</dbReference>
<evidence type="ECO:0000256" key="1">
    <source>
        <dbReference type="ARBA" id="ARBA00007905"/>
    </source>
</evidence>
<dbReference type="RefSeq" id="WP_003144948.1">
    <property type="nucleotide sequence ID" value="NZ_ACDZ02000014.1"/>
</dbReference>
<dbReference type="eggNOG" id="COG0656">
    <property type="taxonomic scope" value="Bacteria"/>
</dbReference>
<feature type="domain" description="NADP-dependent oxidoreductase" evidence="7">
    <location>
        <begin position="18"/>
        <end position="269"/>
    </location>
</feature>